<feature type="chain" id="PRO_5010180380" description="DUF4189 domain-containing protein" evidence="2">
    <location>
        <begin position="22"/>
        <end position="153"/>
    </location>
</feature>
<dbReference type="RefSeq" id="WP_074797189.1">
    <property type="nucleotide sequence ID" value="NZ_FOVJ01000004.1"/>
</dbReference>
<name>A0A1I5CS19_9PROT</name>
<proteinExistence type="predicted"/>
<gene>
    <name evidence="3" type="ORF">SAMN05216386_2118</name>
</gene>
<organism evidence="3 4">
    <name type="scientific">Nitrosospira briensis</name>
    <dbReference type="NCBI Taxonomy" id="35799"/>
    <lineage>
        <taxon>Bacteria</taxon>
        <taxon>Pseudomonadati</taxon>
        <taxon>Pseudomonadota</taxon>
        <taxon>Betaproteobacteria</taxon>
        <taxon>Nitrosomonadales</taxon>
        <taxon>Nitrosomonadaceae</taxon>
        <taxon>Nitrosospira</taxon>
    </lineage>
</organism>
<keyword evidence="4" id="KW-1185">Reference proteome</keyword>
<evidence type="ECO:0000313" key="3">
    <source>
        <dbReference type="EMBL" id="SFN89785.1"/>
    </source>
</evidence>
<feature type="region of interest" description="Disordered" evidence="1">
    <location>
        <begin position="24"/>
        <end position="48"/>
    </location>
</feature>
<evidence type="ECO:0008006" key="5">
    <source>
        <dbReference type="Google" id="ProtNLM"/>
    </source>
</evidence>
<sequence>MNERIIYVAIVAFALSSSASAALQQPPAQTQPQLNQQQQSQPQQLPHGDGWRLVRSVQLGSSKNYIHMVLIDSKRDMDTAVYGAALSKICRSEPDFCRVRFWNEERHVAQAISFTDAQFKALRAEYVFNRAGSVQQMRYACTVVSDKNQCFSH</sequence>
<dbReference type="OrthoDB" id="8546650at2"/>
<evidence type="ECO:0000256" key="2">
    <source>
        <dbReference type="SAM" id="SignalP"/>
    </source>
</evidence>
<protein>
    <recommendedName>
        <fullName evidence="5">DUF4189 domain-containing protein</fullName>
    </recommendedName>
</protein>
<keyword evidence="2" id="KW-0732">Signal</keyword>
<feature type="signal peptide" evidence="2">
    <location>
        <begin position="1"/>
        <end position="21"/>
    </location>
</feature>
<dbReference type="Proteomes" id="UP000183107">
    <property type="component" value="Unassembled WGS sequence"/>
</dbReference>
<dbReference type="AlphaFoldDB" id="A0A1I5CS19"/>
<accession>A0A1I5CS19</accession>
<dbReference type="EMBL" id="FOVJ01000004">
    <property type="protein sequence ID" value="SFN89785.1"/>
    <property type="molecule type" value="Genomic_DNA"/>
</dbReference>
<evidence type="ECO:0000256" key="1">
    <source>
        <dbReference type="SAM" id="MobiDB-lite"/>
    </source>
</evidence>
<reference evidence="4" key="1">
    <citation type="submission" date="2016-10" db="EMBL/GenBank/DDBJ databases">
        <authorList>
            <person name="Varghese N."/>
        </authorList>
    </citation>
    <scope>NUCLEOTIDE SEQUENCE [LARGE SCALE GENOMIC DNA]</scope>
    <source>
        <strain evidence="4">Nsp8</strain>
    </source>
</reference>
<feature type="compositionally biased region" description="Low complexity" evidence="1">
    <location>
        <begin position="24"/>
        <end position="46"/>
    </location>
</feature>
<evidence type="ECO:0000313" key="4">
    <source>
        <dbReference type="Proteomes" id="UP000183107"/>
    </source>
</evidence>